<sequence length="120" mass="12611">MKKVFLCCVLGLLACAGLASYPKEVAPAGYLMVIGSGRPGNSNRAEITIIQPNGRRQVQSLPDIPVSKEGPSPAGAVDIHQAESVTINKLYAQGWRLVSVAQSTVGAGASTETIYLLESR</sequence>
<comment type="caution">
    <text evidence="2">The sequence shown here is derived from an EMBL/GenBank/DDBJ whole genome shotgun (WGS) entry which is preliminary data.</text>
</comment>
<dbReference type="RefSeq" id="WP_185284511.1">
    <property type="nucleotide sequence ID" value="NZ_JACSCY010000025.1"/>
</dbReference>
<evidence type="ECO:0000256" key="1">
    <source>
        <dbReference type="SAM" id="SignalP"/>
    </source>
</evidence>
<evidence type="ECO:0000313" key="3">
    <source>
        <dbReference type="Proteomes" id="UP000622017"/>
    </source>
</evidence>
<feature type="signal peptide" evidence="1">
    <location>
        <begin position="1"/>
        <end position="19"/>
    </location>
</feature>
<keyword evidence="1" id="KW-0732">Signal</keyword>
<proteinExistence type="predicted"/>
<protein>
    <recommendedName>
        <fullName evidence="4">DUF4177 domain-containing protein</fullName>
    </recommendedName>
</protein>
<keyword evidence="3" id="KW-1185">Reference proteome</keyword>
<organism evidence="2 3">
    <name type="scientific">Hymenobacter citatus</name>
    <dbReference type="NCBI Taxonomy" id="2763506"/>
    <lineage>
        <taxon>Bacteria</taxon>
        <taxon>Pseudomonadati</taxon>
        <taxon>Bacteroidota</taxon>
        <taxon>Cytophagia</taxon>
        <taxon>Cytophagales</taxon>
        <taxon>Hymenobacteraceae</taxon>
        <taxon>Hymenobacter</taxon>
    </lineage>
</organism>
<gene>
    <name evidence="2" type="ORF">H8B15_20045</name>
</gene>
<dbReference type="Proteomes" id="UP000622017">
    <property type="component" value="Unassembled WGS sequence"/>
</dbReference>
<evidence type="ECO:0000313" key="2">
    <source>
        <dbReference type="EMBL" id="MBC6613224.1"/>
    </source>
</evidence>
<dbReference type="PROSITE" id="PS51257">
    <property type="entry name" value="PROKAR_LIPOPROTEIN"/>
    <property type="match status" value="1"/>
</dbReference>
<dbReference type="EMBL" id="JACSCY010000025">
    <property type="protein sequence ID" value="MBC6613224.1"/>
    <property type="molecule type" value="Genomic_DNA"/>
</dbReference>
<name>A0ABR7MQ71_9BACT</name>
<accession>A0ABR7MQ71</accession>
<reference evidence="2 3" key="1">
    <citation type="submission" date="2020-08" db="EMBL/GenBank/DDBJ databases">
        <title>Hymenobacter sp.</title>
        <authorList>
            <person name="Kim M.K."/>
        </authorList>
    </citation>
    <scope>NUCLEOTIDE SEQUENCE [LARGE SCALE GENOMIC DNA]</scope>
    <source>
        <strain evidence="2 3">BT507</strain>
    </source>
</reference>
<feature type="chain" id="PRO_5045675262" description="DUF4177 domain-containing protein" evidence="1">
    <location>
        <begin position="20"/>
        <end position="120"/>
    </location>
</feature>
<evidence type="ECO:0008006" key="4">
    <source>
        <dbReference type="Google" id="ProtNLM"/>
    </source>
</evidence>